<dbReference type="Proteomes" id="UP000626148">
    <property type="component" value="Unassembled WGS sequence"/>
</dbReference>
<comment type="caution">
    <text evidence="1">The sequence shown here is derived from an EMBL/GenBank/DDBJ whole genome shotgun (WGS) entry which is preliminary data.</text>
</comment>
<name>A0A918K9Q1_9GAMM</name>
<reference evidence="1" key="1">
    <citation type="journal article" date="2014" name="Int. J. Syst. Evol. Microbiol.">
        <title>Complete genome sequence of Corynebacterium casei LMG S-19264T (=DSM 44701T), isolated from a smear-ripened cheese.</title>
        <authorList>
            <consortium name="US DOE Joint Genome Institute (JGI-PGF)"/>
            <person name="Walter F."/>
            <person name="Albersmeier A."/>
            <person name="Kalinowski J."/>
            <person name="Ruckert C."/>
        </authorList>
    </citation>
    <scope>NUCLEOTIDE SEQUENCE</scope>
    <source>
        <strain evidence="1">KCTC 22169</strain>
    </source>
</reference>
<evidence type="ECO:0000313" key="1">
    <source>
        <dbReference type="EMBL" id="GGX56167.1"/>
    </source>
</evidence>
<dbReference type="AlphaFoldDB" id="A0A918K9Q1"/>
<dbReference type="EMBL" id="BMXR01000005">
    <property type="protein sequence ID" value="GGX56167.1"/>
    <property type="molecule type" value="Genomic_DNA"/>
</dbReference>
<protein>
    <submittedName>
        <fullName evidence="1">Uncharacterized protein</fullName>
    </submittedName>
</protein>
<reference evidence="1" key="2">
    <citation type="submission" date="2020-09" db="EMBL/GenBank/DDBJ databases">
        <authorList>
            <person name="Sun Q."/>
            <person name="Kim S."/>
        </authorList>
    </citation>
    <scope>NUCLEOTIDE SEQUENCE</scope>
    <source>
        <strain evidence="1">KCTC 22169</strain>
    </source>
</reference>
<keyword evidence="2" id="KW-1185">Reference proteome</keyword>
<evidence type="ECO:0000313" key="2">
    <source>
        <dbReference type="Proteomes" id="UP000626148"/>
    </source>
</evidence>
<proteinExistence type="predicted"/>
<sequence length="59" mass="6181">MGVIETPSEPWQPAQVAALDLPAAGSPSARAFPPASAKHNAIVKVVFVIITSVVYDFFA</sequence>
<organism evidence="1 2">
    <name type="scientific">Saccharospirillum salsuginis</name>
    <dbReference type="NCBI Taxonomy" id="418750"/>
    <lineage>
        <taxon>Bacteria</taxon>
        <taxon>Pseudomonadati</taxon>
        <taxon>Pseudomonadota</taxon>
        <taxon>Gammaproteobacteria</taxon>
        <taxon>Oceanospirillales</taxon>
        <taxon>Saccharospirillaceae</taxon>
        <taxon>Saccharospirillum</taxon>
    </lineage>
</organism>
<accession>A0A918K9Q1</accession>
<gene>
    <name evidence="1" type="ORF">GCM10007392_24950</name>
</gene>